<feature type="domain" description="Plastocyanin-like" evidence="7">
    <location>
        <begin position="108"/>
        <end position="222"/>
    </location>
</feature>
<sequence length="623" mass="69898">MAWLLIEPELTSGVVYPRRCHINKPMGRIPSLPIDLCLAFCFHQTLTTIIRLSKWGTLDCPTFPNFLDSNPLPGGFPWGIREDHQNDPYTTAPNTGVTRYYDFVISRGIMSPDGYEKSGIFVNGQFPGPAIEANWGDTIEVRVHNNITGPEEGTAFHWHGIPQKGTQYADGVPGVTQCPLAPGKSFTYRFRASVYGTSWWHSHYSAQYTAGSVGPLIIYGPNHVPYDVDSGPVLLGDYYHSDYFDVVKAATSNTSDFNVYVPWSDNNLINGKNNYNCSMATCNATCVSNAGLSQFRFEPGKTHRLRLMNVGAAALVHFSIDGHKMQVIANDFVPVVPYEADFVTLGAAQRTDVLVTADADPKETYWIRSTISKNCSVTHTTEAFAVLSYAGNYDVEVPKSNISEAAAEADRDDFLCKNDDLEKTVPFFPKPLDPNPDSVETIDVDLFTNGTGQHVWIMNNRTQRTDYNKPILLLANNGNFSYPDPEWNVYDFGSSKTIRIVLNTVYQSAHPMHLHGHSFQVISEGPGAWDNKTIINPENPARRDTHMQRRYGHLVIQFEADNPGVWPYHCHIAWHASLGYNIQILERGEEIRDMEIPFIMQQTCDDWDEWSDHNVVEQIDAGI</sequence>
<dbReference type="SUPFAM" id="SSF49503">
    <property type="entry name" value="Cupredoxins"/>
    <property type="match status" value="3"/>
</dbReference>
<dbReference type="PANTHER" id="PTHR11709:SF145">
    <property type="entry name" value="LCC1"/>
    <property type="match status" value="1"/>
</dbReference>
<dbReference type="Pfam" id="PF07731">
    <property type="entry name" value="Cu-oxidase_2"/>
    <property type="match status" value="1"/>
</dbReference>
<comment type="caution">
    <text evidence="8">The sequence shown here is derived from an EMBL/GenBank/DDBJ whole genome shotgun (WGS) entry which is preliminary data.</text>
</comment>
<accession>A0A9W4MSJ6</accession>
<evidence type="ECO:0000313" key="9">
    <source>
        <dbReference type="Proteomes" id="UP001153618"/>
    </source>
</evidence>
<dbReference type="Gene3D" id="2.60.40.420">
    <property type="entry name" value="Cupredoxins - blue copper proteins"/>
    <property type="match status" value="3"/>
</dbReference>
<dbReference type="AlphaFoldDB" id="A0A9W4MSJ6"/>
<comment type="similarity">
    <text evidence="1">Belongs to the multicopper oxidase family.</text>
</comment>
<dbReference type="OrthoDB" id="2121828at2759"/>
<dbReference type="InterPro" id="IPR011706">
    <property type="entry name" value="Cu-oxidase_C"/>
</dbReference>
<evidence type="ECO:0000259" key="6">
    <source>
        <dbReference type="Pfam" id="PF07731"/>
    </source>
</evidence>
<dbReference type="FunFam" id="2.60.40.420:FF:000021">
    <property type="entry name" value="Extracellular dihydrogeodin oxidase/laccase"/>
    <property type="match status" value="1"/>
</dbReference>
<dbReference type="InterPro" id="IPR045087">
    <property type="entry name" value="Cu-oxidase_fam"/>
</dbReference>
<keyword evidence="4" id="KW-0186">Copper</keyword>
<gene>
    <name evidence="8" type="ORF">POLS_LOCUS3151</name>
</gene>
<reference evidence="8" key="1">
    <citation type="submission" date="2021-07" db="EMBL/GenBank/DDBJ databases">
        <authorList>
            <person name="Branca A.L. A."/>
        </authorList>
    </citation>
    <scope>NUCLEOTIDE SEQUENCE</scope>
</reference>
<dbReference type="Pfam" id="PF07732">
    <property type="entry name" value="Cu-oxidase_3"/>
    <property type="match status" value="1"/>
</dbReference>
<protein>
    <recommendedName>
        <fullName evidence="10">Multicopper oxidase</fullName>
    </recommendedName>
</protein>
<feature type="domain" description="Plastocyanin-like" evidence="5">
    <location>
        <begin position="231"/>
        <end position="392"/>
    </location>
</feature>
<dbReference type="GO" id="GO:0016491">
    <property type="term" value="F:oxidoreductase activity"/>
    <property type="evidence" value="ECO:0007669"/>
    <property type="project" value="UniProtKB-KW"/>
</dbReference>
<organism evidence="8 9">
    <name type="scientific">Penicillium olsonii</name>
    <dbReference type="NCBI Taxonomy" id="99116"/>
    <lineage>
        <taxon>Eukaryota</taxon>
        <taxon>Fungi</taxon>
        <taxon>Dikarya</taxon>
        <taxon>Ascomycota</taxon>
        <taxon>Pezizomycotina</taxon>
        <taxon>Eurotiomycetes</taxon>
        <taxon>Eurotiomycetidae</taxon>
        <taxon>Eurotiales</taxon>
        <taxon>Aspergillaceae</taxon>
        <taxon>Penicillium</taxon>
    </lineage>
</organism>
<dbReference type="InterPro" id="IPR011707">
    <property type="entry name" value="Cu-oxidase-like_N"/>
</dbReference>
<evidence type="ECO:0000313" key="8">
    <source>
        <dbReference type="EMBL" id="CAG8047087.1"/>
    </source>
</evidence>
<keyword evidence="2" id="KW-0479">Metal-binding</keyword>
<proteinExistence type="inferred from homology"/>
<dbReference type="InterPro" id="IPR001117">
    <property type="entry name" value="Cu-oxidase_2nd"/>
</dbReference>
<dbReference type="EMBL" id="CAJVOS010000016">
    <property type="protein sequence ID" value="CAG8047087.1"/>
    <property type="molecule type" value="Genomic_DNA"/>
</dbReference>
<dbReference type="Proteomes" id="UP001153618">
    <property type="component" value="Unassembled WGS sequence"/>
</dbReference>
<dbReference type="CDD" id="cd13854">
    <property type="entry name" value="CuRO_1_MaLCC_like"/>
    <property type="match status" value="1"/>
</dbReference>
<name>A0A9W4MSJ6_PENOL</name>
<evidence type="ECO:0008006" key="10">
    <source>
        <dbReference type="Google" id="ProtNLM"/>
    </source>
</evidence>
<keyword evidence="3" id="KW-0560">Oxidoreductase</keyword>
<dbReference type="PANTHER" id="PTHR11709">
    <property type="entry name" value="MULTI-COPPER OXIDASE"/>
    <property type="match status" value="1"/>
</dbReference>
<keyword evidence="9" id="KW-1185">Reference proteome</keyword>
<dbReference type="GO" id="GO:0005507">
    <property type="term" value="F:copper ion binding"/>
    <property type="evidence" value="ECO:0007669"/>
    <property type="project" value="InterPro"/>
</dbReference>
<evidence type="ECO:0000259" key="5">
    <source>
        <dbReference type="Pfam" id="PF00394"/>
    </source>
</evidence>
<evidence type="ECO:0000256" key="3">
    <source>
        <dbReference type="ARBA" id="ARBA00023002"/>
    </source>
</evidence>
<evidence type="ECO:0000259" key="7">
    <source>
        <dbReference type="Pfam" id="PF07732"/>
    </source>
</evidence>
<feature type="domain" description="Plastocyanin-like" evidence="6">
    <location>
        <begin position="469"/>
        <end position="587"/>
    </location>
</feature>
<dbReference type="Pfam" id="PF00394">
    <property type="entry name" value="Cu-oxidase"/>
    <property type="match status" value="1"/>
</dbReference>
<evidence type="ECO:0000256" key="1">
    <source>
        <dbReference type="ARBA" id="ARBA00010609"/>
    </source>
</evidence>
<evidence type="ECO:0000256" key="4">
    <source>
        <dbReference type="ARBA" id="ARBA00023008"/>
    </source>
</evidence>
<dbReference type="CDD" id="cd13901">
    <property type="entry name" value="CuRO_3_MaLCC_like"/>
    <property type="match status" value="1"/>
</dbReference>
<evidence type="ECO:0000256" key="2">
    <source>
        <dbReference type="ARBA" id="ARBA00022723"/>
    </source>
</evidence>
<dbReference type="InterPro" id="IPR008972">
    <property type="entry name" value="Cupredoxin"/>
</dbReference>